<dbReference type="EMBL" id="LT629748">
    <property type="protein sequence ID" value="SDS84638.1"/>
    <property type="molecule type" value="Genomic_DNA"/>
</dbReference>
<dbReference type="NCBIfam" id="TIGR03748">
    <property type="entry name" value="conj_PilL"/>
    <property type="match status" value="1"/>
</dbReference>
<name>A0A1H1VIF2_9GAMM</name>
<proteinExistence type="predicted"/>
<dbReference type="Proteomes" id="UP000243426">
    <property type="component" value="Chromosome I"/>
</dbReference>
<keyword evidence="2" id="KW-0808">Transferase</keyword>
<dbReference type="InterPro" id="IPR022260">
    <property type="entry name" value="Integr_conj_element_PilL"/>
</dbReference>
<accession>A0A1H1VIF2</accession>
<keyword evidence="1" id="KW-0732">Signal</keyword>
<keyword evidence="3" id="KW-1185">Reference proteome</keyword>
<sequence>MSYRLPHVLLLAVVSATGALSGCVQQPVEHNLAEQYPDSQQLELLNYQPVTAELDDEFKPTSIEVLRTGRYTLVSTSAHAGQSNLMQQMVQVRIPTRLNPTVGDGLAHTLDRSGYQLCSETGKPVIETLFSRPLPAAHYELGPMPLQAALQLLSGPSYQLLVEPVTREVCFSLRVARLEQTGGQP</sequence>
<evidence type="ECO:0000313" key="3">
    <source>
        <dbReference type="Proteomes" id="UP000243426"/>
    </source>
</evidence>
<protein>
    <submittedName>
        <fullName evidence="2">Type IV pili sensor histidine kinase and response regulator</fullName>
    </submittedName>
</protein>
<dbReference type="GO" id="GO:0016301">
    <property type="term" value="F:kinase activity"/>
    <property type="evidence" value="ECO:0007669"/>
    <property type="project" value="UniProtKB-KW"/>
</dbReference>
<gene>
    <name evidence="2" type="ORF">SAMN05216198_2941</name>
</gene>
<organism evidence="2 3">
    <name type="scientific">Halopseudomonas litoralis</name>
    <dbReference type="NCBI Taxonomy" id="797277"/>
    <lineage>
        <taxon>Bacteria</taxon>
        <taxon>Pseudomonadati</taxon>
        <taxon>Pseudomonadota</taxon>
        <taxon>Gammaproteobacteria</taxon>
        <taxon>Pseudomonadales</taxon>
        <taxon>Pseudomonadaceae</taxon>
        <taxon>Halopseudomonas</taxon>
    </lineage>
</organism>
<reference evidence="3" key="1">
    <citation type="submission" date="2016-10" db="EMBL/GenBank/DDBJ databases">
        <authorList>
            <person name="Varghese N."/>
            <person name="Submissions S."/>
        </authorList>
    </citation>
    <scope>NUCLEOTIDE SEQUENCE [LARGE SCALE GENOMIC DNA]</scope>
    <source>
        <strain evidence="3">2SM5</strain>
    </source>
</reference>
<evidence type="ECO:0000313" key="2">
    <source>
        <dbReference type="EMBL" id="SDS84638.1"/>
    </source>
</evidence>
<dbReference type="RefSeq" id="WP_090274525.1">
    <property type="nucleotide sequence ID" value="NZ_LT629748.1"/>
</dbReference>
<dbReference type="STRING" id="797277.SAMN05216198_2941"/>
<feature type="chain" id="PRO_5009263328" evidence="1">
    <location>
        <begin position="22"/>
        <end position="185"/>
    </location>
</feature>
<evidence type="ECO:0000256" key="1">
    <source>
        <dbReference type="SAM" id="SignalP"/>
    </source>
</evidence>
<dbReference type="OrthoDB" id="8527469at2"/>
<dbReference type="PROSITE" id="PS51257">
    <property type="entry name" value="PROKAR_LIPOPROTEIN"/>
    <property type="match status" value="1"/>
</dbReference>
<keyword evidence="2" id="KW-0418">Kinase</keyword>
<dbReference type="AlphaFoldDB" id="A0A1H1VIF2"/>
<feature type="signal peptide" evidence="1">
    <location>
        <begin position="1"/>
        <end position="21"/>
    </location>
</feature>